<evidence type="ECO:0000256" key="3">
    <source>
        <dbReference type="ARBA" id="ARBA00038502"/>
    </source>
</evidence>
<keyword evidence="1" id="KW-0808">Transferase</keyword>
<dbReference type="InterPro" id="IPR016181">
    <property type="entry name" value="Acyl_CoA_acyltransferase"/>
</dbReference>
<dbReference type="InterPro" id="IPR051531">
    <property type="entry name" value="N-acetyltransferase"/>
</dbReference>
<comment type="caution">
    <text evidence="5">The sequence shown here is derived from an EMBL/GenBank/DDBJ whole genome shotgun (WGS) entry which is preliminary data.</text>
</comment>
<dbReference type="PANTHER" id="PTHR43792">
    <property type="entry name" value="GNAT FAMILY, PUTATIVE (AFU_ORTHOLOGUE AFUA_3G00765)-RELATED-RELATED"/>
    <property type="match status" value="1"/>
</dbReference>
<dbReference type="AlphaFoldDB" id="A0A941DX66"/>
<proteinExistence type="inferred from homology"/>
<reference evidence="5" key="1">
    <citation type="submission" date="2021-04" db="EMBL/GenBank/DDBJ databases">
        <title>novel species isolated from subtropical streams in China.</title>
        <authorList>
            <person name="Lu H."/>
        </authorList>
    </citation>
    <scope>NUCLEOTIDE SEQUENCE</scope>
    <source>
        <strain evidence="5">FT137W</strain>
    </source>
</reference>
<dbReference type="PROSITE" id="PS51186">
    <property type="entry name" value="GNAT"/>
    <property type="match status" value="1"/>
</dbReference>
<dbReference type="Pfam" id="PF13302">
    <property type="entry name" value="Acetyltransf_3"/>
    <property type="match status" value="1"/>
</dbReference>
<evidence type="ECO:0000313" key="6">
    <source>
        <dbReference type="Proteomes" id="UP000678545"/>
    </source>
</evidence>
<feature type="domain" description="N-acetyltransferase" evidence="4">
    <location>
        <begin position="27"/>
        <end position="189"/>
    </location>
</feature>
<evidence type="ECO:0000256" key="2">
    <source>
        <dbReference type="ARBA" id="ARBA00023315"/>
    </source>
</evidence>
<dbReference type="SUPFAM" id="SSF55729">
    <property type="entry name" value="Acyl-CoA N-acyltransferases (Nat)"/>
    <property type="match status" value="1"/>
</dbReference>
<dbReference type="PANTHER" id="PTHR43792:SF8">
    <property type="entry name" value="[RIBOSOMAL PROTEIN US5]-ALANINE N-ACETYLTRANSFERASE"/>
    <property type="match status" value="1"/>
</dbReference>
<evidence type="ECO:0000313" key="5">
    <source>
        <dbReference type="EMBL" id="MBR7799044.1"/>
    </source>
</evidence>
<dbReference type="InterPro" id="IPR000182">
    <property type="entry name" value="GNAT_dom"/>
</dbReference>
<sequence>MPIQSLRQLAINPFQGHPLPSLSIPNLCLRLIKDDDLPDWYDYLRLPETRLNMSWDVKSPWDLQQFTQVQDWSNPNAQLKLAICDTNTQKLIGTIGLHSISTQHMSGEVAYDLNPAYWGHGIMRVACASITHWAHDEIGFERIQALVMDSNLASASVLQYCGFSLEGLLRRYRKVRGCFRDYYIYSHLH</sequence>
<organism evidence="5 6">
    <name type="scientific">Undibacterium fentianense</name>
    <dbReference type="NCBI Taxonomy" id="2828728"/>
    <lineage>
        <taxon>Bacteria</taxon>
        <taxon>Pseudomonadati</taxon>
        <taxon>Pseudomonadota</taxon>
        <taxon>Betaproteobacteria</taxon>
        <taxon>Burkholderiales</taxon>
        <taxon>Oxalobacteraceae</taxon>
        <taxon>Undibacterium</taxon>
    </lineage>
</organism>
<name>A0A941DX66_9BURK</name>
<accession>A0A941DX66</accession>
<keyword evidence="6" id="KW-1185">Reference proteome</keyword>
<evidence type="ECO:0000256" key="1">
    <source>
        <dbReference type="ARBA" id="ARBA00022679"/>
    </source>
</evidence>
<protein>
    <submittedName>
        <fullName evidence="5">GNAT family N-acetyltransferase</fullName>
    </submittedName>
</protein>
<comment type="similarity">
    <text evidence="3">Belongs to the acetyltransferase family. RimJ subfamily.</text>
</comment>
<dbReference type="Gene3D" id="3.40.630.30">
    <property type="match status" value="1"/>
</dbReference>
<dbReference type="RefSeq" id="WP_212674153.1">
    <property type="nucleotide sequence ID" value="NZ_JAGSPJ010000001.1"/>
</dbReference>
<dbReference type="Proteomes" id="UP000678545">
    <property type="component" value="Unassembled WGS sequence"/>
</dbReference>
<gene>
    <name evidence="5" type="ORF">KDM90_03450</name>
</gene>
<keyword evidence="2" id="KW-0012">Acyltransferase</keyword>
<dbReference type="EMBL" id="JAGSPJ010000001">
    <property type="protein sequence ID" value="MBR7799044.1"/>
    <property type="molecule type" value="Genomic_DNA"/>
</dbReference>
<dbReference type="GO" id="GO:0016747">
    <property type="term" value="F:acyltransferase activity, transferring groups other than amino-acyl groups"/>
    <property type="evidence" value="ECO:0007669"/>
    <property type="project" value="InterPro"/>
</dbReference>
<evidence type="ECO:0000259" key="4">
    <source>
        <dbReference type="PROSITE" id="PS51186"/>
    </source>
</evidence>